<gene>
    <name evidence="2" type="ORF">Z043_122999</name>
</gene>
<dbReference type="InterPro" id="IPR003599">
    <property type="entry name" value="Ig_sub"/>
</dbReference>
<organism evidence="2 3">
    <name type="scientific">Scleropages formosus</name>
    <name type="common">Asian bonytongue</name>
    <name type="synonym">Osteoglossum formosum</name>
    <dbReference type="NCBI Taxonomy" id="113540"/>
    <lineage>
        <taxon>Eukaryota</taxon>
        <taxon>Metazoa</taxon>
        <taxon>Chordata</taxon>
        <taxon>Craniata</taxon>
        <taxon>Vertebrata</taxon>
        <taxon>Euteleostomi</taxon>
        <taxon>Actinopterygii</taxon>
        <taxon>Neopterygii</taxon>
        <taxon>Teleostei</taxon>
        <taxon>Osteoglossocephala</taxon>
        <taxon>Osteoglossomorpha</taxon>
        <taxon>Osteoglossiformes</taxon>
        <taxon>Osteoglossidae</taxon>
        <taxon>Scleropages</taxon>
    </lineage>
</organism>
<dbReference type="SUPFAM" id="SSF48726">
    <property type="entry name" value="Immunoglobulin"/>
    <property type="match status" value="4"/>
</dbReference>
<evidence type="ECO:0000313" key="2">
    <source>
        <dbReference type="EMBL" id="KPP59113.1"/>
    </source>
</evidence>
<feature type="domain" description="Ig-like" evidence="1">
    <location>
        <begin position="107"/>
        <end position="199"/>
    </location>
</feature>
<comment type="caution">
    <text evidence="2">The sequence shown here is derived from an EMBL/GenBank/DDBJ whole genome shotgun (WGS) entry which is preliminary data.</text>
</comment>
<reference evidence="2 3" key="1">
    <citation type="submission" date="2015-08" db="EMBL/GenBank/DDBJ databases">
        <title>The genome of the Asian arowana (Scleropages formosus).</title>
        <authorList>
            <person name="Tan M.H."/>
            <person name="Gan H.M."/>
            <person name="Croft L.J."/>
            <person name="Austin C.M."/>
        </authorList>
    </citation>
    <scope>NUCLEOTIDE SEQUENCE [LARGE SCALE GENOMIC DNA]</scope>
    <source>
        <strain evidence="2">Aro1</strain>
    </source>
</reference>
<dbReference type="Pfam" id="PF13895">
    <property type="entry name" value="Ig_2"/>
    <property type="match status" value="1"/>
</dbReference>
<name>A0A0N8JVU5_SCLFO</name>
<dbReference type="PANTHER" id="PTHR46484">
    <property type="entry name" value="SI:CH211-171H4.5-RELATED"/>
    <property type="match status" value="1"/>
</dbReference>
<feature type="non-terminal residue" evidence="2">
    <location>
        <position position="372"/>
    </location>
</feature>
<dbReference type="Gene3D" id="2.60.40.10">
    <property type="entry name" value="Immunoglobulins"/>
    <property type="match status" value="4"/>
</dbReference>
<dbReference type="SMART" id="SM00409">
    <property type="entry name" value="IG"/>
    <property type="match status" value="3"/>
</dbReference>
<evidence type="ECO:0000313" key="3">
    <source>
        <dbReference type="Proteomes" id="UP000034805"/>
    </source>
</evidence>
<dbReference type="InterPro" id="IPR013783">
    <property type="entry name" value="Ig-like_fold"/>
</dbReference>
<dbReference type="PANTHER" id="PTHR46484:SF1">
    <property type="entry name" value="SCHWANN CELL MYELIN PROTEIN-RELATED"/>
    <property type="match status" value="1"/>
</dbReference>
<evidence type="ECO:0000259" key="1">
    <source>
        <dbReference type="PROSITE" id="PS50835"/>
    </source>
</evidence>
<dbReference type="AlphaFoldDB" id="A0A0N8JVU5"/>
<protein>
    <recommendedName>
        <fullName evidence="1">Ig-like domain-containing protein</fullName>
    </recommendedName>
</protein>
<dbReference type="EMBL" id="JARO02012668">
    <property type="protein sequence ID" value="KPP59113.1"/>
    <property type="molecule type" value="Genomic_DNA"/>
</dbReference>
<sequence>MALQGSCVVIPCTFTYPGRERKQSDLTAMWHTKDHAFIYHPDIGEVLYRFRGRTSLVGDLGRKNCSLKIDRVQRIDGGPFIFRLAIDDGEKFSYTKSEVSIVIKDRPDVPLLTVGEPVKVGETVSASCSVYHSCPSNPPLLSWNHVGTHSVHSEKLPGGQWRMVSVLLFTSSVSDHKKPLTCTTKYWEGKTVRSSKALNVKYAPINVRIDFESTAKEGDSVELQCSSDSNPAAHRYQWYSAAWELQSEGNTLTLHNVSRHTGAYFCTAINTEGQGSSSPVRINVEYPPEIEVGSTCMVNSSGVTCHCIVDSVPSAEVKWLLSEGYLLSSWTETDGSVTMYTLHTTRGLFHAISCEASNIHGIVTMDFVLPRR</sequence>
<dbReference type="InterPro" id="IPR007110">
    <property type="entry name" value="Ig-like_dom"/>
</dbReference>
<accession>A0A0N8JVU5</accession>
<dbReference type="STRING" id="113540.ENSSFOP00015002360"/>
<feature type="domain" description="Ig-like" evidence="1">
    <location>
        <begin position="204"/>
        <end position="283"/>
    </location>
</feature>
<dbReference type="PROSITE" id="PS50835">
    <property type="entry name" value="IG_LIKE"/>
    <property type="match status" value="2"/>
</dbReference>
<proteinExistence type="predicted"/>
<dbReference type="Proteomes" id="UP000034805">
    <property type="component" value="Unassembled WGS sequence"/>
</dbReference>
<dbReference type="InterPro" id="IPR036179">
    <property type="entry name" value="Ig-like_dom_sf"/>
</dbReference>